<protein>
    <recommendedName>
        <fullName evidence="3">GAF domain-containing protein</fullName>
    </recommendedName>
</protein>
<proteinExistence type="predicted"/>
<dbReference type="SUPFAM" id="SSF55781">
    <property type="entry name" value="GAF domain-like"/>
    <property type="match status" value="1"/>
</dbReference>
<sequence>MNVLAHQHSGINSLFSLQPLVAVLEKIVHDAKPGSARLYQNLLAEVKAQPQLLYPTDDLKELAAQQELADALLASIFPPATSEQEGIFAVTYPFHSEVVFASDTFRKLFLTGSGTNLFVPGREALWRIGQASLQLAYNLVLRRYYNQPTPATTTLVHSITDESGLNRYYALKMDARFVGVKLADPDFNLATNIPVQSALDVSELKNVLPIEHFVFEGFIVVEVTDVTASEVIAAIKNSLLSINTASDVTVYADLQLHVRTLLGTTHMEVGITPFYRMNDYNLFAEAYFSNSLLLRKGAAADKAKRFSRLATQLFRNSDQPLLYSRLTEDQGGSLVKAYYAEGFRSLVLCPLKCDDGELIGLLELASTEEGVFTFTHLTRLQPAIQLFALALEKHAENLELQVDKVIKEHFTAIQPAVEWKFTEAAFNYLQGQQGEDSAKMAAIAFENVYPLYGAIDVRNSSLERNNAIRKDMVEQLGYAAAVLEKATEIMSFPLLREICFKINRYQSDASETLLSDDELAICDFLQNEVHSLLLHLRQTRPELDQAVADYFSKLDAERGMVYHHRKEYEESITRINDVLDRFIDGEQKMAQKVYPHYFERYITDGVEFNIYVGQSLAPNMPFDEIYVHNMKLWQLTMLARAARISRALEQRLPMPLQTTQLILAHSIPLNISFRRKERKFDVDGAYNIRYEIIKKRIDKVHLKESEERLTQPGRIAIVYSQQKELTEYLEYVAFLQHEGLLDENVEHLDLEDTQGISGLKAIRVEVKF</sequence>
<keyword evidence="2" id="KW-1185">Reference proteome</keyword>
<dbReference type="STRING" id="1302690.BUE76_20105"/>
<dbReference type="AlphaFoldDB" id="A0A1M5DNK6"/>
<name>A0A1M5DNK6_9BACT</name>
<dbReference type="RefSeq" id="WP_073044497.1">
    <property type="nucleotide sequence ID" value="NZ_FQUO01000011.1"/>
</dbReference>
<dbReference type="EMBL" id="FQUO01000011">
    <property type="protein sequence ID" value="SHF68553.1"/>
    <property type="molecule type" value="Genomic_DNA"/>
</dbReference>
<dbReference type="InterPro" id="IPR029016">
    <property type="entry name" value="GAF-like_dom_sf"/>
</dbReference>
<evidence type="ECO:0000313" key="1">
    <source>
        <dbReference type="EMBL" id="SHF68553.1"/>
    </source>
</evidence>
<dbReference type="OrthoDB" id="627374at2"/>
<evidence type="ECO:0000313" key="2">
    <source>
        <dbReference type="Proteomes" id="UP000184368"/>
    </source>
</evidence>
<evidence type="ECO:0008006" key="3">
    <source>
        <dbReference type="Google" id="ProtNLM"/>
    </source>
</evidence>
<dbReference type="Proteomes" id="UP000184368">
    <property type="component" value="Unassembled WGS sequence"/>
</dbReference>
<dbReference type="Gene3D" id="3.30.450.40">
    <property type="match status" value="1"/>
</dbReference>
<reference evidence="1 2" key="1">
    <citation type="submission" date="2016-11" db="EMBL/GenBank/DDBJ databases">
        <authorList>
            <person name="Jaros S."/>
            <person name="Januszkiewicz K."/>
            <person name="Wedrychowicz H."/>
        </authorList>
    </citation>
    <scope>NUCLEOTIDE SEQUENCE [LARGE SCALE GENOMIC DNA]</scope>
    <source>
        <strain evidence="1 2">DSM 26897</strain>
    </source>
</reference>
<accession>A0A1M5DNK6</accession>
<gene>
    <name evidence="1" type="ORF">SAMN05444008_11118</name>
</gene>
<organism evidence="1 2">
    <name type="scientific">Cnuella takakiae</name>
    <dbReference type="NCBI Taxonomy" id="1302690"/>
    <lineage>
        <taxon>Bacteria</taxon>
        <taxon>Pseudomonadati</taxon>
        <taxon>Bacteroidota</taxon>
        <taxon>Chitinophagia</taxon>
        <taxon>Chitinophagales</taxon>
        <taxon>Chitinophagaceae</taxon>
        <taxon>Cnuella</taxon>
    </lineage>
</organism>